<name>A0A395JKM7_9GAMM</name>
<evidence type="ECO:0000313" key="6">
    <source>
        <dbReference type="EMBL" id="RBP50985.1"/>
    </source>
</evidence>
<evidence type="ECO:0000313" key="7">
    <source>
        <dbReference type="Proteomes" id="UP000253083"/>
    </source>
</evidence>
<sequence length="340" mass="38265">MLHTNTSNDNSSVVIDPNLASLAGQASAAAYADYAHSNDPAHVPAAIYSGAHSYSYLMRFSGFDAVAWGSGKEERFGLVYQSTKHSDEYLFAFRGTSSVYDMWEDLDSTGTTEFRPHQPSKSFPNDIQVGAGFNRLYSSKSMSMSASMQQQLFNTIKALPQTPKKIFITGHSLGSALASLFTLDLATSQPSIELFAINFASPRVGTRAWQKCYDTQYRLKDSTIRIRNNYDLITNVPFDAAPFNFQHVGTEFEVSFTVDSYMHDPVIIIEAWHSLSNYRYVVDRATMRSPEIWLGEFFDQAITHTSWPMTSYAPDQQSLNWEQGNLMKVRRDLEAVADYM</sequence>
<dbReference type="SUPFAM" id="SSF53474">
    <property type="entry name" value="alpha/beta-Hydrolases"/>
    <property type="match status" value="1"/>
</dbReference>
<dbReference type="InterPro" id="IPR029058">
    <property type="entry name" value="AB_hydrolase_fold"/>
</dbReference>
<keyword evidence="2" id="KW-0809">Transit peptide</keyword>
<dbReference type="PANTHER" id="PTHR31403">
    <property type="entry name" value="PHOSPHOLIPASE A1-IBETA2, CHLOROPLASTIC"/>
    <property type="match status" value="1"/>
</dbReference>
<protein>
    <submittedName>
        <fullName evidence="6">Lipase (Class 3)</fullName>
    </submittedName>
</protein>
<feature type="domain" description="Fungal lipase-type" evidence="5">
    <location>
        <begin position="91"/>
        <end position="239"/>
    </location>
</feature>
<evidence type="ECO:0000259" key="5">
    <source>
        <dbReference type="Pfam" id="PF01764"/>
    </source>
</evidence>
<dbReference type="GO" id="GO:0004620">
    <property type="term" value="F:phospholipase activity"/>
    <property type="evidence" value="ECO:0007669"/>
    <property type="project" value="UniProtKB-ARBA"/>
</dbReference>
<organism evidence="6 7">
    <name type="scientific">Arenicella xantha</name>
    <dbReference type="NCBI Taxonomy" id="644221"/>
    <lineage>
        <taxon>Bacteria</taxon>
        <taxon>Pseudomonadati</taxon>
        <taxon>Pseudomonadota</taxon>
        <taxon>Gammaproteobacteria</taxon>
        <taxon>Arenicellales</taxon>
        <taxon>Arenicellaceae</taxon>
        <taxon>Arenicella</taxon>
    </lineage>
</organism>
<accession>A0A395JKM7</accession>
<dbReference type="Pfam" id="PF01764">
    <property type="entry name" value="Lipase_3"/>
    <property type="match status" value="1"/>
</dbReference>
<dbReference type="InParanoid" id="A0A395JKM7"/>
<dbReference type="CDD" id="cd00519">
    <property type="entry name" value="Lipase_3"/>
    <property type="match status" value="1"/>
</dbReference>
<proteinExistence type="predicted"/>
<evidence type="ECO:0000256" key="3">
    <source>
        <dbReference type="ARBA" id="ARBA00022963"/>
    </source>
</evidence>
<keyword evidence="4" id="KW-0443">Lipid metabolism</keyword>
<dbReference type="InterPro" id="IPR002921">
    <property type="entry name" value="Fungal_lipase-type"/>
</dbReference>
<evidence type="ECO:0000256" key="2">
    <source>
        <dbReference type="ARBA" id="ARBA00022946"/>
    </source>
</evidence>
<evidence type="ECO:0000256" key="1">
    <source>
        <dbReference type="ARBA" id="ARBA00022801"/>
    </source>
</evidence>
<keyword evidence="1" id="KW-0378">Hydrolase</keyword>
<keyword evidence="7" id="KW-1185">Reference proteome</keyword>
<dbReference type="GO" id="GO:0016042">
    <property type="term" value="P:lipid catabolic process"/>
    <property type="evidence" value="ECO:0007669"/>
    <property type="project" value="UniProtKB-KW"/>
</dbReference>
<keyword evidence="3" id="KW-0442">Lipid degradation</keyword>
<evidence type="ECO:0000256" key="4">
    <source>
        <dbReference type="ARBA" id="ARBA00023098"/>
    </source>
</evidence>
<dbReference type="AlphaFoldDB" id="A0A395JKM7"/>
<dbReference type="Proteomes" id="UP000253083">
    <property type="component" value="Unassembled WGS sequence"/>
</dbReference>
<dbReference type="EMBL" id="QNRT01000002">
    <property type="protein sequence ID" value="RBP50985.1"/>
    <property type="molecule type" value="Genomic_DNA"/>
</dbReference>
<comment type="caution">
    <text evidence="6">The sequence shown here is derived from an EMBL/GenBank/DDBJ whole genome shotgun (WGS) entry which is preliminary data.</text>
</comment>
<gene>
    <name evidence="6" type="ORF">DFR28_102402</name>
</gene>
<reference evidence="6 7" key="1">
    <citation type="submission" date="2018-06" db="EMBL/GenBank/DDBJ databases">
        <title>Genomic Encyclopedia of Type Strains, Phase IV (KMG-IV): sequencing the most valuable type-strain genomes for metagenomic binning, comparative biology and taxonomic classification.</title>
        <authorList>
            <person name="Goeker M."/>
        </authorList>
    </citation>
    <scope>NUCLEOTIDE SEQUENCE [LARGE SCALE GENOMIC DNA]</scope>
    <source>
        <strain evidence="6 7">DSM 24032</strain>
    </source>
</reference>
<dbReference type="PANTHER" id="PTHR31403:SF7">
    <property type="entry name" value="PHOSPHOLIPASE A1-IGAMMA3, CHLOROPLASTIC"/>
    <property type="match status" value="1"/>
</dbReference>
<dbReference type="Gene3D" id="3.40.50.1820">
    <property type="entry name" value="alpha/beta hydrolase"/>
    <property type="match status" value="1"/>
</dbReference>